<proteinExistence type="predicted"/>
<protein>
    <recommendedName>
        <fullName evidence="4">Transmembrane protein</fullName>
    </recommendedName>
</protein>
<keyword evidence="1" id="KW-0472">Membrane</keyword>
<keyword evidence="3" id="KW-1185">Reference proteome</keyword>
<evidence type="ECO:0000256" key="1">
    <source>
        <dbReference type="SAM" id="Phobius"/>
    </source>
</evidence>
<evidence type="ECO:0008006" key="4">
    <source>
        <dbReference type="Google" id="ProtNLM"/>
    </source>
</evidence>
<keyword evidence="1" id="KW-0812">Transmembrane</keyword>
<gene>
    <name evidence="2" type="ORF">GCM10011610_57750</name>
</gene>
<feature type="transmembrane region" description="Helical" evidence="1">
    <location>
        <begin position="43"/>
        <end position="62"/>
    </location>
</feature>
<keyword evidence="1" id="KW-1133">Transmembrane helix</keyword>
<evidence type="ECO:0000313" key="2">
    <source>
        <dbReference type="EMBL" id="GGN94608.1"/>
    </source>
</evidence>
<comment type="caution">
    <text evidence="2">The sequence shown here is derived from an EMBL/GenBank/DDBJ whole genome shotgun (WGS) entry which is preliminary data.</text>
</comment>
<dbReference type="EMBL" id="BMNE01000008">
    <property type="protein sequence ID" value="GGN94608.1"/>
    <property type="molecule type" value="Genomic_DNA"/>
</dbReference>
<dbReference type="RefSeq" id="WP_189033636.1">
    <property type="nucleotide sequence ID" value="NZ_BMNE01000008.1"/>
</dbReference>
<feature type="transmembrane region" description="Helical" evidence="1">
    <location>
        <begin position="109"/>
        <end position="131"/>
    </location>
</feature>
<feature type="transmembrane region" description="Helical" evidence="1">
    <location>
        <begin position="83"/>
        <end position="103"/>
    </location>
</feature>
<sequence length="143" mass="14861">MLARIHPVAGVIGLLTILTFWTSTVLTELFGSEAAVRAVKLAIPWGLPVLVLALAVTGGSGFRLAGGSTDPIIAAKRRRMPFIAGNGLLVLIPSAITLAVLAGTDRFGAAFYGVQALELTAGAVNIVLMSLNARDGRRLRARG</sequence>
<name>A0ABQ2KVI7_9NOCA</name>
<dbReference type="Proteomes" id="UP000658127">
    <property type="component" value="Unassembled WGS sequence"/>
</dbReference>
<reference evidence="3" key="1">
    <citation type="journal article" date="2019" name="Int. J. Syst. Evol. Microbiol.">
        <title>The Global Catalogue of Microorganisms (GCM) 10K type strain sequencing project: providing services to taxonomists for standard genome sequencing and annotation.</title>
        <authorList>
            <consortium name="The Broad Institute Genomics Platform"/>
            <consortium name="The Broad Institute Genome Sequencing Center for Infectious Disease"/>
            <person name="Wu L."/>
            <person name="Ma J."/>
        </authorList>
    </citation>
    <scope>NUCLEOTIDE SEQUENCE [LARGE SCALE GENOMIC DNA]</scope>
    <source>
        <strain evidence="3">CGMCC 4.7329</strain>
    </source>
</reference>
<evidence type="ECO:0000313" key="3">
    <source>
        <dbReference type="Proteomes" id="UP000658127"/>
    </source>
</evidence>
<accession>A0ABQ2KVI7</accession>
<organism evidence="2 3">
    <name type="scientific">Nocardia rhizosphaerihabitans</name>
    <dbReference type="NCBI Taxonomy" id="1691570"/>
    <lineage>
        <taxon>Bacteria</taxon>
        <taxon>Bacillati</taxon>
        <taxon>Actinomycetota</taxon>
        <taxon>Actinomycetes</taxon>
        <taxon>Mycobacteriales</taxon>
        <taxon>Nocardiaceae</taxon>
        <taxon>Nocardia</taxon>
    </lineage>
</organism>